<evidence type="ECO:0000313" key="2">
    <source>
        <dbReference type="Proteomes" id="UP000683511"/>
    </source>
</evidence>
<sequence>MVSDPRMLQLGQITSMRFDSQVFKVDKNLMQSRE</sequence>
<keyword evidence="2" id="KW-1185">Reference proteome</keyword>
<gene>
    <name evidence="1" type="ORF">B6N60_00187</name>
</gene>
<accession>A0A975Y2W1</accession>
<dbReference type="KEGG" id="rsin:B6N60_00187"/>
<dbReference type="AlphaFoldDB" id="A0A975Y2W1"/>
<proteinExistence type="predicted"/>
<dbReference type="Proteomes" id="UP000683511">
    <property type="component" value="Chromosome"/>
</dbReference>
<reference evidence="1" key="1">
    <citation type="submission" date="2017-04" db="EMBL/GenBank/DDBJ databases">
        <title>Genome deletions in a multicellular cyanobacterial endosymbiont for morphological adaptation in marine diatoms.</title>
        <authorList>
            <person name="Wang Y."/>
            <person name="Gao H."/>
            <person name="Li R."/>
            <person name="Xu X."/>
        </authorList>
    </citation>
    <scope>NUCLEOTIDE SEQUENCE</scope>
    <source>
        <strain evidence="1">FACHB 800</strain>
    </source>
</reference>
<dbReference type="EMBL" id="CP021056">
    <property type="protein sequence ID" value="QXE21511.1"/>
    <property type="molecule type" value="Genomic_DNA"/>
</dbReference>
<organism evidence="1 2">
    <name type="scientific">Richelia sinica FACHB-800</name>
    <dbReference type="NCBI Taxonomy" id="1357546"/>
    <lineage>
        <taxon>Bacteria</taxon>
        <taxon>Bacillati</taxon>
        <taxon>Cyanobacteriota</taxon>
        <taxon>Cyanophyceae</taxon>
        <taxon>Nostocales</taxon>
        <taxon>Nostocaceae</taxon>
        <taxon>Richelia</taxon>
    </lineage>
</organism>
<evidence type="ECO:0000313" key="1">
    <source>
        <dbReference type="EMBL" id="QXE21511.1"/>
    </source>
</evidence>
<protein>
    <submittedName>
        <fullName evidence="1">Uncharacterized protein</fullName>
    </submittedName>
</protein>
<name>A0A975Y2W1_9NOST</name>